<sequence>MIVSSEEVQRKCADSPRFGQALTGKRIRSSAEERKAANISAPPQALILLRKLSQDGIRASALKGRLNTLSKAANQQHQIADKFIYTVSERCDPIFGVLSDLSEALRADCLHSFPIVSKALDELMQSAMGVSKMLEKLTERKGNTDKENARLQHEISTLRQSAAERKQANKEAEQRREICLAIQNECKIQQSTNEELKGLLLRMQKAQEVWLNDQKVSLDKLVRISLLITLV</sequence>
<proteinExistence type="predicted"/>
<dbReference type="EMBL" id="HG670399">
    <property type="protein sequence ID" value="CDI76509.1"/>
    <property type="molecule type" value="Genomic_DNA"/>
</dbReference>
<dbReference type="VEuPathDB" id="ToxoDB:EAH_00056810"/>
<evidence type="ECO:0000256" key="1">
    <source>
        <dbReference type="SAM" id="Coils"/>
    </source>
</evidence>
<evidence type="ECO:0000313" key="2">
    <source>
        <dbReference type="EMBL" id="CDI76509.1"/>
    </source>
</evidence>
<reference evidence="2" key="2">
    <citation type="submission" date="2013-10" db="EMBL/GenBank/DDBJ databases">
        <authorList>
            <person name="Aslett M."/>
        </authorList>
    </citation>
    <scope>NUCLEOTIDE SEQUENCE [LARGE SCALE GENOMIC DNA]</scope>
    <source>
        <strain evidence="2">Houghton</strain>
    </source>
</reference>
<keyword evidence="3" id="KW-1185">Reference proteome</keyword>
<feature type="coiled-coil region" evidence="1">
    <location>
        <begin position="120"/>
        <end position="175"/>
    </location>
</feature>
<name>U6GD80_EIMAC</name>
<dbReference type="GeneID" id="25273751"/>
<protein>
    <submittedName>
        <fullName evidence="2">Uncharacterized protein</fullName>
    </submittedName>
</protein>
<evidence type="ECO:0000313" key="3">
    <source>
        <dbReference type="Proteomes" id="UP000018050"/>
    </source>
</evidence>
<organism evidence="2 3">
    <name type="scientific">Eimeria acervulina</name>
    <name type="common">Coccidian parasite</name>
    <dbReference type="NCBI Taxonomy" id="5801"/>
    <lineage>
        <taxon>Eukaryota</taxon>
        <taxon>Sar</taxon>
        <taxon>Alveolata</taxon>
        <taxon>Apicomplexa</taxon>
        <taxon>Conoidasida</taxon>
        <taxon>Coccidia</taxon>
        <taxon>Eucoccidiorida</taxon>
        <taxon>Eimeriorina</taxon>
        <taxon>Eimeriidae</taxon>
        <taxon>Eimeria</taxon>
    </lineage>
</organism>
<dbReference type="AlphaFoldDB" id="U6GD80"/>
<keyword evidence="1" id="KW-0175">Coiled coil</keyword>
<reference evidence="2" key="1">
    <citation type="submission" date="2013-10" db="EMBL/GenBank/DDBJ databases">
        <title>Genomic analysis of the causative agents of coccidiosis in chickens.</title>
        <authorList>
            <person name="Reid A.J."/>
            <person name="Blake D."/>
            <person name="Billington K."/>
            <person name="Browne H."/>
            <person name="Dunn M."/>
            <person name="Hung S."/>
            <person name="Kawahara F."/>
            <person name="Miranda-Saavedra D."/>
            <person name="Mourier T."/>
            <person name="Nagra H."/>
            <person name="Otto T.D."/>
            <person name="Rawlings N."/>
            <person name="Sanchez A."/>
            <person name="Sanders M."/>
            <person name="Subramaniam C."/>
            <person name="Tay Y."/>
            <person name="Dear P."/>
            <person name="Doerig C."/>
            <person name="Gruber A."/>
            <person name="Parkinson J."/>
            <person name="Shirley M."/>
            <person name="Wan K.L."/>
            <person name="Berriman M."/>
            <person name="Tomley F."/>
            <person name="Pain A."/>
        </authorList>
    </citation>
    <scope>NUCLEOTIDE SEQUENCE [LARGE SCALE GENOMIC DNA]</scope>
    <source>
        <strain evidence="2">Houghton</strain>
    </source>
</reference>
<dbReference type="Proteomes" id="UP000018050">
    <property type="component" value="Unassembled WGS sequence"/>
</dbReference>
<dbReference type="OrthoDB" id="10627937at2759"/>
<gene>
    <name evidence="2" type="ORF">EAH_00056810</name>
</gene>
<dbReference type="RefSeq" id="XP_013252961.1">
    <property type="nucleotide sequence ID" value="XM_013397507.1"/>
</dbReference>
<accession>U6GD80</accession>